<protein>
    <recommendedName>
        <fullName evidence="4">Arc-like DNA binding domain-containing protein</fullName>
    </recommendedName>
</protein>
<sequence>MTNDSGTPKRRGRPPAPEEKKRRHNLTFRIRGDLKEEIERRATSNGRSISEEMEFIIEKSLPIFDENANAFISDIRPLLGIHMKDKFNSVSKESYQRDIKIDYLTSKDDSRSYSSNKLTDSHRNMDKSYKELALFHESSRDTSIAAHVSDKNYGSNEDIDQISYEKSNNARESAIKMAESFIEASRKGIVEALNSILSNNSIENPHDNSDTDRVIDMSIIQRIDDAKAKYDVSAELDRLRAEVDALKSGGQKLAGAPNAQVAQDETTRQEYPDFSIAELIVLISRLTAPSPDLNVLWSSSWPHRFADLPAETRAALVGKFKGRASALYEDMMRPKSSNGSGRPSMRSSPQDISHGLQVRALQRMQNALLPRDKNEDEGFDDYEE</sequence>
<dbReference type="RefSeq" id="WP_238278991.1">
    <property type="nucleotide sequence ID" value="NZ_BPQL01000048.1"/>
</dbReference>
<evidence type="ECO:0000313" key="2">
    <source>
        <dbReference type="EMBL" id="MET3695339.1"/>
    </source>
</evidence>
<feature type="compositionally biased region" description="Polar residues" evidence="1">
    <location>
        <begin position="335"/>
        <end position="351"/>
    </location>
</feature>
<feature type="region of interest" description="Disordered" evidence="1">
    <location>
        <begin position="1"/>
        <end position="26"/>
    </location>
</feature>
<dbReference type="Gene3D" id="1.10.1220.10">
    <property type="entry name" value="Met repressor-like"/>
    <property type="match status" value="1"/>
</dbReference>
<name>A0ABV2LCM6_9HYPH</name>
<gene>
    <name evidence="2" type="ORF">ABID43_004907</name>
</gene>
<feature type="region of interest" description="Disordered" evidence="1">
    <location>
        <begin position="328"/>
        <end position="384"/>
    </location>
</feature>
<evidence type="ECO:0008006" key="4">
    <source>
        <dbReference type="Google" id="ProtNLM"/>
    </source>
</evidence>
<dbReference type="SUPFAM" id="SSF47598">
    <property type="entry name" value="Ribbon-helix-helix"/>
    <property type="match status" value="1"/>
</dbReference>
<dbReference type="EMBL" id="JBEPMM010000026">
    <property type="protein sequence ID" value="MET3695339.1"/>
    <property type="molecule type" value="Genomic_DNA"/>
</dbReference>
<keyword evidence="3" id="KW-1185">Reference proteome</keyword>
<organism evidence="2 3">
    <name type="scientific">Methylobacterium goesingense</name>
    <dbReference type="NCBI Taxonomy" id="243690"/>
    <lineage>
        <taxon>Bacteria</taxon>
        <taxon>Pseudomonadati</taxon>
        <taxon>Pseudomonadota</taxon>
        <taxon>Alphaproteobacteria</taxon>
        <taxon>Hyphomicrobiales</taxon>
        <taxon>Methylobacteriaceae</taxon>
        <taxon>Methylobacterium</taxon>
    </lineage>
</organism>
<evidence type="ECO:0000256" key="1">
    <source>
        <dbReference type="SAM" id="MobiDB-lite"/>
    </source>
</evidence>
<accession>A0ABV2LCM6</accession>
<evidence type="ECO:0000313" key="3">
    <source>
        <dbReference type="Proteomes" id="UP001549145"/>
    </source>
</evidence>
<comment type="caution">
    <text evidence="2">The sequence shown here is derived from an EMBL/GenBank/DDBJ whole genome shotgun (WGS) entry which is preliminary data.</text>
</comment>
<dbReference type="InterPro" id="IPR013321">
    <property type="entry name" value="Arc_rbn_hlx_hlx"/>
</dbReference>
<dbReference type="InterPro" id="IPR010985">
    <property type="entry name" value="Ribbon_hlx_hlx"/>
</dbReference>
<reference evidence="2 3" key="1">
    <citation type="submission" date="2024-06" db="EMBL/GenBank/DDBJ databases">
        <title>Genomic Encyclopedia of Type Strains, Phase IV (KMG-IV): sequencing the most valuable type-strain genomes for metagenomic binning, comparative biology and taxonomic classification.</title>
        <authorList>
            <person name="Goeker M."/>
        </authorList>
    </citation>
    <scope>NUCLEOTIDE SEQUENCE [LARGE SCALE GENOMIC DNA]</scope>
    <source>
        <strain evidence="2 3">DSM 21331</strain>
    </source>
</reference>
<proteinExistence type="predicted"/>
<dbReference type="Proteomes" id="UP001549145">
    <property type="component" value="Unassembled WGS sequence"/>
</dbReference>